<dbReference type="Proteomes" id="UP000597761">
    <property type="component" value="Unassembled WGS sequence"/>
</dbReference>
<evidence type="ECO:0000313" key="3">
    <source>
        <dbReference type="Proteomes" id="UP000597761"/>
    </source>
</evidence>
<proteinExistence type="predicted"/>
<name>A0ABQ1P0M6_9MICC</name>
<keyword evidence="1" id="KW-0472">Membrane</keyword>
<gene>
    <name evidence="2" type="ORF">GCM10011512_12520</name>
</gene>
<keyword evidence="1" id="KW-0812">Transmembrane</keyword>
<organism evidence="2 3">
    <name type="scientific">Tersicoccus solisilvae</name>
    <dbReference type="NCBI Taxonomy" id="1882339"/>
    <lineage>
        <taxon>Bacteria</taxon>
        <taxon>Bacillati</taxon>
        <taxon>Actinomycetota</taxon>
        <taxon>Actinomycetes</taxon>
        <taxon>Micrococcales</taxon>
        <taxon>Micrococcaceae</taxon>
        <taxon>Tersicoccus</taxon>
    </lineage>
</organism>
<sequence length="47" mass="5014">MTGLIILAAAFVFILVMTVIGGTHTLYTLLAILVGLAFLLGGLLRRR</sequence>
<comment type="caution">
    <text evidence="2">The sequence shown here is derived from an EMBL/GenBank/DDBJ whole genome shotgun (WGS) entry which is preliminary data.</text>
</comment>
<keyword evidence="3" id="KW-1185">Reference proteome</keyword>
<evidence type="ECO:0000256" key="1">
    <source>
        <dbReference type="SAM" id="Phobius"/>
    </source>
</evidence>
<dbReference type="EMBL" id="BMJI01000005">
    <property type="protein sequence ID" value="GGC87092.1"/>
    <property type="molecule type" value="Genomic_DNA"/>
</dbReference>
<protein>
    <submittedName>
        <fullName evidence="2">Uncharacterized protein</fullName>
    </submittedName>
</protein>
<accession>A0ABQ1P0M6</accession>
<evidence type="ECO:0000313" key="2">
    <source>
        <dbReference type="EMBL" id="GGC87092.1"/>
    </source>
</evidence>
<feature type="transmembrane region" description="Helical" evidence="1">
    <location>
        <begin position="28"/>
        <end position="44"/>
    </location>
</feature>
<keyword evidence="1" id="KW-1133">Transmembrane helix</keyword>
<reference evidence="3" key="1">
    <citation type="journal article" date="2019" name="Int. J. Syst. Evol. Microbiol.">
        <title>The Global Catalogue of Microorganisms (GCM) 10K type strain sequencing project: providing services to taxonomists for standard genome sequencing and annotation.</title>
        <authorList>
            <consortium name="The Broad Institute Genomics Platform"/>
            <consortium name="The Broad Institute Genome Sequencing Center for Infectious Disease"/>
            <person name="Wu L."/>
            <person name="Ma J."/>
        </authorList>
    </citation>
    <scope>NUCLEOTIDE SEQUENCE [LARGE SCALE GENOMIC DNA]</scope>
    <source>
        <strain evidence="3">CGMCC 1.15480</strain>
    </source>
</reference>